<feature type="non-terminal residue" evidence="1">
    <location>
        <position position="87"/>
    </location>
</feature>
<proteinExistence type="predicted"/>
<name>A0A4Y9XNU6_9AGAM</name>
<comment type="caution">
    <text evidence="1">The sequence shown here is derived from an EMBL/GenBank/DDBJ whole genome shotgun (WGS) entry which is preliminary data.</text>
</comment>
<accession>A0A4Y9XNU6</accession>
<sequence length="87" mass="9816">MTRTDVLLPKPQHPPAAARPEALLQLLEHAAHAAAIVARRLHERHDDPELQPLAEVHVEPEPEELREQCVQVARGPRVQVRVARRVV</sequence>
<keyword evidence="2" id="KW-1185">Reference proteome</keyword>
<protein>
    <submittedName>
        <fullName evidence="1">Uncharacterized protein</fullName>
    </submittedName>
</protein>
<gene>
    <name evidence="1" type="ORF">EVG20_g10835</name>
</gene>
<organism evidence="1 2">
    <name type="scientific">Dentipellis fragilis</name>
    <dbReference type="NCBI Taxonomy" id="205917"/>
    <lineage>
        <taxon>Eukaryota</taxon>
        <taxon>Fungi</taxon>
        <taxon>Dikarya</taxon>
        <taxon>Basidiomycota</taxon>
        <taxon>Agaricomycotina</taxon>
        <taxon>Agaricomycetes</taxon>
        <taxon>Russulales</taxon>
        <taxon>Hericiaceae</taxon>
        <taxon>Dentipellis</taxon>
    </lineage>
</organism>
<dbReference type="Proteomes" id="UP000298327">
    <property type="component" value="Unassembled WGS sequence"/>
</dbReference>
<evidence type="ECO:0000313" key="1">
    <source>
        <dbReference type="EMBL" id="TFY51786.1"/>
    </source>
</evidence>
<dbReference type="AlphaFoldDB" id="A0A4Y9XNU6"/>
<dbReference type="EMBL" id="SEOQ01001435">
    <property type="protein sequence ID" value="TFY51786.1"/>
    <property type="molecule type" value="Genomic_DNA"/>
</dbReference>
<reference evidence="1 2" key="1">
    <citation type="submission" date="2019-02" db="EMBL/GenBank/DDBJ databases">
        <title>Genome sequencing of the rare red list fungi Dentipellis fragilis.</title>
        <authorList>
            <person name="Buettner E."/>
            <person name="Kellner H."/>
        </authorList>
    </citation>
    <scope>NUCLEOTIDE SEQUENCE [LARGE SCALE GENOMIC DNA]</scope>
    <source>
        <strain evidence="1 2">DSM 105465</strain>
    </source>
</reference>
<evidence type="ECO:0000313" key="2">
    <source>
        <dbReference type="Proteomes" id="UP000298327"/>
    </source>
</evidence>